<feature type="domain" description="Gfo/Idh/MocA-like oxidoreductase N-terminal" evidence="1">
    <location>
        <begin position="3"/>
        <end position="120"/>
    </location>
</feature>
<dbReference type="Pfam" id="PF01408">
    <property type="entry name" value="GFO_IDH_MocA"/>
    <property type="match status" value="1"/>
</dbReference>
<proteinExistence type="predicted"/>
<dbReference type="SUPFAM" id="SSF55347">
    <property type="entry name" value="Glyceraldehyde-3-phosphate dehydrogenase-like, C-terminal domain"/>
    <property type="match status" value="1"/>
</dbReference>
<dbReference type="EMBL" id="PVZF01000006">
    <property type="protein sequence ID" value="PRY14591.1"/>
    <property type="molecule type" value="Genomic_DNA"/>
</dbReference>
<gene>
    <name evidence="2" type="ORF">CLV37_106149</name>
</gene>
<name>A0A2T0R3J9_9ACTN</name>
<comment type="caution">
    <text evidence="2">The sequence shown here is derived from an EMBL/GenBank/DDBJ whole genome shotgun (WGS) entry which is preliminary data.</text>
</comment>
<protein>
    <submittedName>
        <fullName evidence="2">Putative dehydrogenase</fullName>
    </submittedName>
</protein>
<dbReference type="InterPro" id="IPR051450">
    <property type="entry name" value="Gfo/Idh/MocA_Oxidoreductases"/>
</dbReference>
<dbReference type="SUPFAM" id="SSF51735">
    <property type="entry name" value="NAD(P)-binding Rossmann-fold domains"/>
    <property type="match status" value="1"/>
</dbReference>
<dbReference type="Gene3D" id="3.30.360.10">
    <property type="entry name" value="Dihydrodipicolinate Reductase, domain 2"/>
    <property type="match status" value="1"/>
</dbReference>
<dbReference type="RefSeq" id="WP_106211047.1">
    <property type="nucleotide sequence ID" value="NZ_PVZF01000006.1"/>
</dbReference>
<organism evidence="2 3">
    <name type="scientific">Kineococcus rhizosphaerae</name>
    <dbReference type="NCBI Taxonomy" id="559628"/>
    <lineage>
        <taxon>Bacteria</taxon>
        <taxon>Bacillati</taxon>
        <taxon>Actinomycetota</taxon>
        <taxon>Actinomycetes</taxon>
        <taxon>Kineosporiales</taxon>
        <taxon>Kineosporiaceae</taxon>
        <taxon>Kineococcus</taxon>
    </lineage>
</organism>
<reference evidence="2 3" key="1">
    <citation type="submission" date="2018-03" db="EMBL/GenBank/DDBJ databases">
        <title>Genomic Encyclopedia of Archaeal and Bacterial Type Strains, Phase II (KMG-II): from individual species to whole genera.</title>
        <authorList>
            <person name="Goeker M."/>
        </authorList>
    </citation>
    <scope>NUCLEOTIDE SEQUENCE [LARGE SCALE GENOMIC DNA]</scope>
    <source>
        <strain evidence="2 3">DSM 19711</strain>
    </source>
</reference>
<dbReference type="AlphaFoldDB" id="A0A2T0R3J9"/>
<evidence type="ECO:0000313" key="3">
    <source>
        <dbReference type="Proteomes" id="UP000238083"/>
    </source>
</evidence>
<dbReference type="Gene3D" id="3.40.50.720">
    <property type="entry name" value="NAD(P)-binding Rossmann-like Domain"/>
    <property type="match status" value="1"/>
</dbReference>
<sequence length="357" mass="36827">MTLRWGVLGLGTISRAVHLPLIARLPGHAVAAVADLDPVRSAELAAAYGARALGPAELLAAADVDAVLVATPGRHAAHAVSALRAGKHVLAEKPFALSAAEVQEAAAVARETGLHLQVGYMKVHDRAVEAVRSALPSIGQVRLVQISVRHPLDAPQVDHLRLAAPGPLPAAAAPAVAADDAAEERALDASLGAQTPPALRRLFRSVLCGSVVHELALLRGLGFGSPEFDHADLVAAGDDAPPTVFATGRLAGGARFVLDWAWTPQRPDYTETVRITGAAGEVVVDVAPPYRLDAVSAVTVTNPDGTHRPPSPADGAFQRQLEAFAAVLAGAAPHPESGPAGAEADLLALRRVVELVR</sequence>
<dbReference type="PANTHER" id="PTHR43377">
    <property type="entry name" value="BILIVERDIN REDUCTASE A"/>
    <property type="match status" value="1"/>
</dbReference>
<evidence type="ECO:0000259" key="1">
    <source>
        <dbReference type="Pfam" id="PF01408"/>
    </source>
</evidence>
<dbReference type="InterPro" id="IPR036291">
    <property type="entry name" value="NAD(P)-bd_dom_sf"/>
</dbReference>
<keyword evidence="3" id="KW-1185">Reference proteome</keyword>
<dbReference type="Proteomes" id="UP000238083">
    <property type="component" value="Unassembled WGS sequence"/>
</dbReference>
<dbReference type="InterPro" id="IPR000683">
    <property type="entry name" value="Gfo/Idh/MocA-like_OxRdtase_N"/>
</dbReference>
<evidence type="ECO:0000313" key="2">
    <source>
        <dbReference type="EMBL" id="PRY14591.1"/>
    </source>
</evidence>
<accession>A0A2T0R3J9</accession>
<dbReference type="PANTHER" id="PTHR43377:SF1">
    <property type="entry name" value="BILIVERDIN REDUCTASE A"/>
    <property type="match status" value="1"/>
</dbReference>
<dbReference type="GO" id="GO:0000166">
    <property type="term" value="F:nucleotide binding"/>
    <property type="evidence" value="ECO:0007669"/>
    <property type="project" value="InterPro"/>
</dbReference>